<keyword evidence="2" id="KW-0812">Transmembrane</keyword>
<dbReference type="Proteomes" id="UP000216871">
    <property type="component" value="Unassembled WGS sequence"/>
</dbReference>
<keyword evidence="4" id="KW-1185">Reference proteome</keyword>
<feature type="transmembrane region" description="Helical" evidence="2">
    <location>
        <begin position="680"/>
        <end position="705"/>
    </location>
</feature>
<feature type="transmembrane region" description="Helical" evidence="2">
    <location>
        <begin position="61"/>
        <end position="84"/>
    </location>
</feature>
<feature type="compositionally biased region" description="Low complexity" evidence="1">
    <location>
        <begin position="182"/>
        <end position="228"/>
    </location>
</feature>
<feature type="transmembrane region" description="Helical" evidence="2">
    <location>
        <begin position="796"/>
        <end position="817"/>
    </location>
</feature>
<feature type="transmembrane region" description="Helical" evidence="2">
    <location>
        <begin position="281"/>
        <end position="298"/>
    </location>
</feature>
<evidence type="ECO:0000313" key="4">
    <source>
        <dbReference type="Proteomes" id="UP000216871"/>
    </source>
</evidence>
<keyword evidence="2" id="KW-0472">Membrane</keyword>
<feature type="transmembrane region" description="Helical" evidence="2">
    <location>
        <begin position="717"/>
        <end position="740"/>
    </location>
</feature>
<name>A0A261FL77_9BIFI</name>
<keyword evidence="2" id="KW-1133">Transmembrane helix</keyword>
<gene>
    <name evidence="3" type="ORF">BMYO_1281</name>
</gene>
<protein>
    <recommendedName>
        <fullName evidence="5">Glycosyltransferase</fullName>
    </recommendedName>
</protein>
<reference evidence="3 4" key="1">
    <citation type="journal article" date="2017" name="BMC Genomics">
        <title>Comparative genomic and phylogenomic analyses of the Bifidobacteriaceae family.</title>
        <authorList>
            <person name="Lugli G.A."/>
            <person name="Milani C."/>
            <person name="Turroni F."/>
            <person name="Duranti S."/>
            <person name="Mancabelli L."/>
            <person name="Mangifesta M."/>
            <person name="Ferrario C."/>
            <person name="Modesto M."/>
            <person name="Mattarelli P."/>
            <person name="Jiri K."/>
            <person name="van Sinderen D."/>
            <person name="Ventura M."/>
        </authorList>
    </citation>
    <scope>NUCLEOTIDE SEQUENCE [LARGE SCALE GENOMIC DNA]</scope>
    <source>
        <strain evidence="3 4">DSM 100196</strain>
    </source>
</reference>
<feature type="transmembrane region" description="Helical" evidence="2">
    <location>
        <begin position="471"/>
        <end position="495"/>
    </location>
</feature>
<feature type="transmembrane region" description="Helical" evidence="2">
    <location>
        <begin position="502"/>
        <end position="519"/>
    </location>
</feature>
<evidence type="ECO:0000256" key="1">
    <source>
        <dbReference type="SAM" id="MobiDB-lite"/>
    </source>
</evidence>
<dbReference type="EMBL" id="MWWW01000013">
    <property type="protein sequence ID" value="OZG59713.1"/>
    <property type="molecule type" value="Genomic_DNA"/>
</dbReference>
<feature type="compositionally biased region" description="Basic and acidic residues" evidence="1">
    <location>
        <begin position="148"/>
        <end position="163"/>
    </location>
</feature>
<evidence type="ECO:0008006" key="5">
    <source>
        <dbReference type="Google" id="ProtNLM"/>
    </source>
</evidence>
<evidence type="ECO:0000313" key="3">
    <source>
        <dbReference type="EMBL" id="OZG59713.1"/>
    </source>
</evidence>
<organism evidence="3 4">
    <name type="scientific">Bifidobacterium myosotis</name>
    <dbReference type="NCBI Taxonomy" id="1630166"/>
    <lineage>
        <taxon>Bacteria</taxon>
        <taxon>Bacillati</taxon>
        <taxon>Actinomycetota</taxon>
        <taxon>Actinomycetes</taxon>
        <taxon>Bifidobacteriales</taxon>
        <taxon>Bifidobacteriaceae</taxon>
        <taxon>Bifidobacterium</taxon>
    </lineage>
</organism>
<feature type="compositionally biased region" description="Low complexity" evidence="1">
    <location>
        <begin position="26"/>
        <end position="47"/>
    </location>
</feature>
<proteinExistence type="predicted"/>
<feature type="region of interest" description="Disordered" evidence="1">
    <location>
        <begin position="145"/>
        <end position="243"/>
    </location>
</feature>
<feature type="transmembrane region" description="Helical" evidence="2">
    <location>
        <begin position="746"/>
        <end position="762"/>
    </location>
</feature>
<accession>A0A261FL77</accession>
<feature type="transmembrane region" description="Helical" evidence="2">
    <location>
        <begin position="597"/>
        <end position="617"/>
    </location>
</feature>
<feature type="transmembrane region" description="Helical" evidence="2">
    <location>
        <begin position="416"/>
        <end position="435"/>
    </location>
</feature>
<feature type="compositionally biased region" description="Basic and acidic residues" evidence="1">
    <location>
        <begin position="1"/>
        <end position="17"/>
    </location>
</feature>
<dbReference type="AlphaFoldDB" id="A0A261FL77"/>
<feature type="transmembrane region" description="Helical" evidence="2">
    <location>
        <begin position="547"/>
        <end position="576"/>
    </location>
</feature>
<sequence length="840" mass="91292">MLSEDLSHRDRQDRRPGVPEPATLVPAAGKSGSSESEPGESKSAASGKVGAQRHAHPVRALLALLTALLAIVAVECVVFNAPFWRTLGASTDTNAVHNTLGPGLKRTDDGMLTVTDPTKAYLELTADGTSPYLRIDTTDESTIKQVRKQAEAESRANGDKEASKPLTTIHVRADVIAKPDPSTSGGTSDDADSAGGTTSGTTSSATGDTSATGSTAGTGNAQTTPTTTIGRSRSLNPAAERSHYVKAPGAGTVRLWIQEKRGALVPVTDARANVRVPFTVSWARVTTMAVILLLIALWRPGSRLWRIRFDPASVRQRLAFAGLMAIPVIAIGASIVWQLVYASPLAFHIAGGYTYDYDQYGHVADAIIAGHPWLDLEVPDRLAATADPYDVPTRLQLLKDGVSPIYWDYVYYNGHWYSYFGALPAFLLFVPYRLLTGNMLPTAAAEQFLILLFVIFFSMLVLRVVRRVMPHTSLAAASLITVSSLLGSQAGYLIYRTNFYQVPFAASLALTSLGLWFWVGADTSSRPMLSIDRWQAGDAKPLSLPRLAAGALCIAANFGCRPTFTLTALLAFPLFWPQIRAVLAGLRSRSISPAKALRAPLAVIIPAIVVVAPLMMWNKVRFGSPFNFGNAYQFSVSDMTRFTQPLADMPATIWYYLFLPLRFVSHFPWLEVSPAPMPVWGYYEVMVGALFTATPLMLLALALPFLRGLEMHGMRPWLMSCLMLAGVLIVFDSYVGGLGWRYSADFGWLTALASIPGILWLVNGREPDRSTLAGANDAASGDGISRVTPWRWLMRWVVALLTIAMLAVAVLSCFVPARDDALIMNNPTLWHQVQAWFTLL</sequence>
<feature type="region of interest" description="Disordered" evidence="1">
    <location>
        <begin position="1"/>
        <end position="50"/>
    </location>
</feature>
<comment type="caution">
    <text evidence="3">The sequence shown here is derived from an EMBL/GenBank/DDBJ whole genome shotgun (WGS) entry which is preliminary data.</text>
</comment>
<evidence type="ECO:0000256" key="2">
    <source>
        <dbReference type="SAM" id="Phobius"/>
    </source>
</evidence>
<feature type="transmembrane region" description="Helical" evidence="2">
    <location>
        <begin position="318"/>
        <end position="340"/>
    </location>
</feature>
<feature type="transmembrane region" description="Helical" evidence="2">
    <location>
        <begin position="447"/>
        <end position="465"/>
    </location>
</feature>